<protein>
    <submittedName>
        <fullName evidence="2">Sensor domain-containing diguanylate cyclase</fullName>
    </submittedName>
</protein>
<dbReference type="GO" id="GO:0005886">
    <property type="term" value="C:plasma membrane"/>
    <property type="evidence" value="ECO:0007669"/>
    <property type="project" value="TreeGrafter"/>
</dbReference>
<dbReference type="PANTHER" id="PTHR45138:SF9">
    <property type="entry name" value="DIGUANYLATE CYCLASE DGCM-RELATED"/>
    <property type="match status" value="1"/>
</dbReference>
<dbReference type="InterPro" id="IPR050469">
    <property type="entry name" value="Diguanylate_Cyclase"/>
</dbReference>
<dbReference type="GO" id="GO:0043709">
    <property type="term" value="P:cell adhesion involved in single-species biofilm formation"/>
    <property type="evidence" value="ECO:0007669"/>
    <property type="project" value="TreeGrafter"/>
</dbReference>
<evidence type="ECO:0000313" key="2">
    <source>
        <dbReference type="EMBL" id="QIZ10194.1"/>
    </source>
</evidence>
<dbReference type="GO" id="GO:1902201">
    <property type="term" value="P:negative regulation of bacterial-type flagellum-dependent cell motility"/>
    <property type="evidence" value="ECO:0007669"/>
    <property type="project" value="TreeGrafter"/>
</dbReference>
<dbReference type="CDD" id="cd01949">
    <property type="entry name" value="GGDEF"/>
    <property type="match status" value="1"/>
</dbReference>
<dbReference type="InterPro" id="IPR043128">
    <property type="entry name" value="Rev_trsase/Diguanyl_cyclase"/>
</dbReference>
<organism evidence="2 3">
    <name type="scientific">Priestia megaterium</name>
    <name type="common">Bacillus megaterium</name>
    <dbReference type="NCBI Taxonomy" id="1404"/>
    <lineage>
        <taxon>Bacteria</taxon>
        <taxon>Bacillati</taxon>
        <taxon>Bacillota</taxon>
        <taxon>Bacilli</taxon>
        <taxon>Bacillales</taxon>
        <taxon>Bacillaceae</taxon>
        <taxon>Priestia</taxon>
    </lineage>
</organism>
<gene>
    <name evidence="2" type="ORF">HFZ78_28620</name>
</gene>
<dbReference type="GO" id="GO:0052621">
    <property type="term" value="F:diguanylate cyclase activity"/>
    <property type="evidence" value="ECO:0007669"/>
    <property type="project" value="TreeGrafter"/>
</dbReference>
<dbReference type="EMBL" id="CP051128">
    <property type="protein sequence ID" value="QIZ10194.1"/>
    <property type="molecule type" value="Genomic_DNA"/>
</dbReference>
<sequence length="488" mass="55670">MYISGIRSGETYMDILECDLHMQVNRYKQLIQITEKLHSFLDVNFILGELCVALKEVYPDYSFSLLLSQDTQSHSDLPIIELEYDSENIAAINAYATGEIQFEYSPPDKHAIIYAPLKGKQVTYGVLQVIAADTTEFMAYEVEFLTLLAGSAGCSMENAHLYQQSKREISNLQLINETSHCLNSNLRMVDTMTYMSERIITSIDAQEVGFFLFSNEQANVKILPGSTSYFYTKQARLYIDYIKEKIEKEKNPLFIGDINLQNKKSMTSYHSILAVPMIQSEKLKGFSIVMHQNPYFFSFDTFKLLQSLVHHSSLALTNSMLREELEHMVITDHLTKLHSRKFLDEKIQWSMKEIEEGTFILLDIDNFKELNDTYGHQVGDKVLVQVANLIKRNIRGEDIGARWGGEELALYLPGVPLERGAAIAERLVKKVSECSNPHITVSCGVSYWNKERLDAYNFLFKRADEALYIAKGTGKNKVVIQGNNIMVS</sequence>
<dbReference type="NCBIfam" id="TIGR00254">
    <property type="entry name" value="GGDEF"/>
    <property type="match status" value="1"/>
</dbReference>
<feature type="domain" description="GGDEF" evidence="1">
    <location>
        <begin position="355"/>
        <end position="483"/>
    </location>
</feature>
<name>A0A6H1P995_PRIMG</name>
<dbReference type="AlphaFoldDB" id="A0A6H1P995"/>
<dbReference type="PANTHER" id="PTHR45138">
    <property type="entry name" value="REGULATORY COMPONENTS OF SENSORY TRANSDUCTION SYSTEM"/>
    <property type="match status" value="1"/>
</dbReference>
<evidence type="ECO:0000313" key="3">
    <source>
        <dbReference type="Proteomes" id="UP000501868"/>
    </source>
</evidence>
<dbReference type="PROSITE" id="PS50887">
    <property type="entry name" value="GGDEF"/>
    <property type="match status" value="1"/>
</dbReference>
<reference evidence="2 3" key="2">
    <citation type="submission" date="2020-04" db="EMBL/GenBank/DDBJ databases">
        <authorList>
            <person name="Fomenkov A."/>
            <person name="Anton B.P."/>
            <person name="Roberts R.J."/>
        </authorList>
    </citation>
    <scope>NUCLEOTIDE SEQUENCE [LARGE SCALE GENOMIC DNA]</scope>
    <source>
        <strain evidence="2 3">S2</strain>
    </source>
</reference>
<reference evidence="2 3" key="1">
    <citation type="submission" date="2020-04" db="EMBL/GenBank/DDBJ databases">
        <title>Genome-Wide Identification of 5-Methylcytosine Sites in Bacterial Genomes By High-Throughput Sequencing of MspJI Restriction Fragments.</title>
        <authorList>
            <person name="Wu V."/>
        </authorList>
    </citation>
    <scope>NUCLEOTIDE SEQUENCE [LARGE SCALE GENOMIC DNA]</scope>
    <source>
        <strain evidence="2 3">S2</strain>
    </source>
</reference>
<dbReference type="InterPro" id="IPR029787">
    <property type="entry name" value="Nucleotide_cyclase"/>
</dbReference>
<evidence type="ECO:0000259" key="1">
    <source>
        <dbReference type="PROSITE" id="PS50887"/>
    </source>
</evidence>
<dbReference type="FunFam" id="3.30.70.270:FF:000001">
    <property type="entry name" value="Diguanylate cyclase domain protein"/>
    <property type="match status" value="1"/>
</dbReference>
<dbReference type="InterPro" id="IPR029016">
    <property type="entry name" value="GAF-like_dom_sf"/>
</dbReference>
<dbReference type="SMART" id="SM00267">
    <property type="entry name" value="GGDEF"/>
    <property type="match status" value="1"/>
</dbReference>
<accession>A0A6H1P995</accession>
<dbReference type="Gene3D" id="3.30.450.40">
    <property type="match status" value="2"/>
</dbReference>
<dbReference type="SUPFAM" id="SSF55781">
    <property type="entry name" value="GAF domain-like"/>
    <property type="match status" value="2"/>
</dbReference>
<dbReference type="InterPro" id="IPR000160">
    <property type="entry name" value="GGDEF_dom"/>
</dbReference>
<dbReference type="Gene3D" id="3.30.70.270">
    <property type="match status" value="1"/>
</dbReference>
<proteinExistence type="predicted"/>
<dbReference type="SUPFAM" id="SSF55073">
    <property type="entry name" value="Nucleotide cyclase"/>
    <property type="match status" value="1"/>
</dbReference>
<dbReference type="Proteomes" id="UP000501868">
    <property type="component" value="Chromosome"/>
</dbReference>
<dbReference type="Pfam" id="PF00990">
    <property type="entry name" value="GGDEF"/>
    <property type="match status" value="1"/>
</dbReference>